<keyword evidence="4 10" id="KW-0813">Transport</keyword>
<dbReference type="GO" id="GO:0045259">
    <property type="term" value="C:proton-transporting ATP synthase complex"/>
    <property type="evidence" value="ECO:0007669"/>
    <property type="project" value="UniProtKB-KW"/>
</dbReference>
<dbReference type="Pfam" id="PF00231">
    <property type="entry name" value="ATP-synt"/>
    <property type="match status" value="1"/>
</dbReference>
<evidence type="ECO:0000256" key="10">
    <source>
        <dbReference type="HAMAP-Rule" id="MF_00815"/>
    </source>
</evidence>
<dbReference type="CDD" id="cd12151">
    <property type="entry name" value="F1-ATPase_gamma"/>
    <property type="match status" value="1"/>
</dbReference>
<dbReference type="SUPFAM" id="SSF52943">
    <property type="entry name" value="ATP synthase (F1-ATPase), gamma subunit"/>
    <property type="match status" value="1"/>
</dbReference>
<keyword evidence="10" id="KW-1003">Cell membrane</keyword>
<evidence type="ECO:0000313" key="12">
    <source>
        <dbReference type="Proteomes" id="UP000460298"/>
    </source>
</evidence>
<proteinExistence type="inferred from homology"/>
<dbReference type="GO" id="GO:0005886">
    <property type="term" value="C:plasma membrane"/>
    <property type="evidence" value="ECO:0007669"/>
    <property type="project" value="UniProtKB-SubCell"/>
</dbReference>
<keyword evidence="5 10" id="KW-0375">Hydrogen ion transport</keyword>
<dbReference type="Gene3D" id="1.10.287.80">
    <property type="entry name" value="ATP synthase, gamma subunit, helix hairpin domain"/>
    <property type="match status" value="1"/>
</dbReference>
<comment type="subcellular location">
    <subcellularLocation>
        <location evidence="10">Cell membrane</location>
        <topology evidence="10">Peripheral membrane protein</topology>
    </subcellularLocation>
    <subcellularLocation>
        <location evidence="2">Membrane</location>
        <topology evidence="2">Peripheral membrane protein</topology>
    </subcellularLocation>
</comment>
<evidence type="ECO:0000256" key="5">
    <source>
        <dbReference type="ARBA" id="ARBA00022781"/>
    </source>
</evidence>
<gene>
    <name evidence="10 11" type="primary">atpG</name>
    <name evidence="11" type="ORF">F9K24_16925</name>
</gene>
<name>A0A833GZ25_9LEPT</name>
<keyword evidence="9 10" id="KW-0066">ATP synthesis</keyword>
<dbReference type="InterPro" id="IPR035968">
    <property type="entry name" value="ATP_synth_F1_ATPase_gsu"/>
</dbReference>
<evidence type="ECO:0000256" key="7">
    <source>
        <dbReference type="ARBA" id="ARBA00023136"/>
    </source>
</evidence>
<comment type="subunit">
    <text evidence="10">F-type ATPases have 2 components, CF(1) - the catalytic core - and CF(0) - the membrane proton channel. CF(1) has five subunits: alpha(3), beta(3), gamma(1), delta(1), epsilon(1). CF(0) has three main subunits: a, b and c.</text>
</comment>
<comment type="function">
    <text evidence="1 10">Produces ATP from ADP in the presence of a proton gradient across the membrane. The gamma chain is believed to be important in regulating ATPase activity and the flow of protons through the CF(0) complex.</text>
</comment>
<evidence type="ECO:0000256" key="3">
    <source>
        <dbReference type="ARBA" id="ARBA00007681"/>
    </source>
</evidence>
<protein>
    <recommendedName>
        <fullName evidence="10">ATP synthase gamma chain</fullName>
    </recommendedName>
    <alternativeName>
        <fullName evidence="10">ATP synthase F1 sector gamma subunit</fullName>
    </alternativeName>
    <alternativeName>
        <fullName evidence="10">F-ATPase gamma subunit</fullName>
    </alternativeName>
</protein>
<dbReference type="InterPro" id="IPR023632">
    <property type="entry name" value="ATP_synth_F1_gsu_CS"/>
</dbReference>
<keyword evidence="7 10" id="KW-0472">Membrane</keyword>
<dbReference type="Proteomes" id="UP000460298">
    <property type="component" value="Unassembled WGS sequence"/>
</dbReference>
<dbReference type="PANTHER" id="PTHR11693:SF22">
    <property type="entry name" value="ATP SYNTHASE SUBUNIT GAMMA, MITOCHONDRIAL"/>
    <property type="match status" value="1"/>
</dbReference>
<evidence type="ECO:0000313" key="11">
    <source>
        <dbReference type="EMBL" id="KAB2930347.1"/>
    </source>
</evidence>
<comment type="caution">
    <text evidence="11">The sequence shown here is derived from an EMBL/GenBank/DDBJ whole genome shotgun (WGS) entry which is preliminary data.</text>
</comment>
<evidence type="ECO:0000256" key="6">
    <source>
        <dbReference type="ARBA" id="ARBA00023065"/>
    </source>
</evidence>
<comment type="similarity">
    <text evidence="3 10">Belongs to the ATPase gamma chain family.</text>
</comment>
<dbReference type="GO" id="GO:0005524">
    <property type="term" value="F:ATP binding"/>
    <property type="evidence" value="ECO:0007669"/>
    <property type="project" value="UniProtKB-UniRule"/>
</dbReference>
<dbReference type="PRINTS" id="PR00126">
    <property type="entry name" value="ATPASEGAMMA"/>
</dbReference>
<keyword evidence="6 10" id="KW-0406">Ion transport</keyword>
<evidence type="ECO:0000256" key="1">
    <source>
        <dbReference type="ARBA" id="ARBA00003456"/>
    </source>
</evidence>
<dbReference type="PANTHER" id="PTHR11693">
    <property type="entry name" value="ATP SYNTHASE GAMMA CHAIN"/>
    <property type="match status" value="1"/>
</dbReference>
<accession>A0A833GZ25</accession>
<evidence type="ECO:0000256" key="8">
    <source>
        <dbReference type="ARBA" id="ARBA00023196"/>
    </source>
</evidence>
<evidence type="ECO:0000256" key="9">
    <source>
        <dbReference type="ARBA" id="ARBA00023310"/>
    </source>
</evidence>
<dbReference type="HAMAP" id="MF_00815">
    <property type="entry name" value="ATP_synth_gamma_bact"/>
    <property type="match status" value="1"/>
</dbReference>
<dbReference type="AlphaFoldDB" id="A0A833GZ25"/>
<organism evidence="11 12">
    <name type="scientific">Leptonema illini</name>
    <dbReference type="NCBI Taxonomy" id="183"/>
    <lineage>
        <taxon>Bacteria</taxon>
        <taxon>Pseudomonadati</taxon>
        <taxon>Spirochaetota</taxon>
        <taxon>Spirochaetia</taxon>
        <taxon>Leptospirales</taxon>
        <taxon>Leptospiraceae</taxon>
        <taxon>Leptonema</taxon>
    </lineage>
</organism>
<keyword evidence="8 10" id="KW-0139">CF(1)</keyword>
<dbReference type="GO" id="GO:0042777">
    <property type="term" value="P:proton motive force-driven plasma membrane ATP synthesis"/>
    <property type="evidence" value="ECO:0007669"/>
    <property type="project" value="UniProtKB-UniRule"/>
</dbReference>
<dbReference type="Gene3D" id="3.40.1380.10">
    <property type="match status" value="1"/>
</dbReference>
<dbReference type="PROSITE" id="PS00153">
    <property type="entry name" value="ATPASE_GAMMA"/>
    <property type="match status" value="1"/>
</dbReference>
<dbReference type="GO" id="GO:0046933">
    <property type="term" value="F:proton-transporting ATP synthase activity, rotational mechanism"/>
    <property type="evidence" value="ECO:0007669"/>
    <property type="project" value="UniProtKB-UniRule"/>
</dbReference>
<evidence type="ECO:0000256" key="2">
    <source>
        <dbReference type="ARBA" id="ARBA00004170"/>
    </source>
</evidence>
<dbReference type="EMBL" id="WBUI01000021">
    <property type="protein sequence ID" value="KAB2930347.1"/>
    <property type="molecule type" value="Genomic_DNA"/>
</dbReference>
<dbReference type="NCBIfam" id="TIGR01146">
    <property type="entry name" value="ATPsyn_F1gamma"/>
    <property type="match status" value="1"/>
</dbReference>
<reference evidence="11 12" key="1">
    <citation type="submission" date="2019-10" db="EMBL/GenBank/DDBJ databases">
        <title>Extracellular Electron Transfer in a Candidatus Methanoperedens spp. Enrichment Culture.</title>
        <authorList>
            <person name="Berger S."/>
            <person name="Rangel Shaw D."/>
            <person name="Berben T."/>
            <person name="In 'T Zandt M."/>
            <person name="Frank J."/>
            <person name="Reimann J."/>
            <person name="Jetten M.S.M."/>
            <person name="Welte C.U."/>
        </authorList>
    </citation>
    <scope>NUCLEOTIDE SEQUENCE [LARGE SCALE GENOMIC DNA]</scope>
    <source>
        <strain evidence="11">SB12</strain>
    </source>
</reference>
<evidence type="ECO:0000256" key="4">
    <source>
        <dbReference type="ARBA" id="ARBA00022448"/>
    </source>
</evidence>
<sequence>MAGLKIIKKRIGSVKNIRKITKTMELVSAAKSRKMMVKVHDSQPYGNKMIELLDTLSGVTGELDLPLLRKVENPKKVILLIVTANRGLCGGYNAQLLKLARTRIKELQDAGTAFDLHVIGKKGLAYFKFVKVPVAKSWTNFDDNFQYHDARALADEYMHGFVHEEYDRLELIATRYISAVVQRAENFTLFPMTKSDESAETEKKTANVLFQPSAEEILKTLLPHMAEYVFYKTLLEAVTSEQIARRIAMKAASDAAGDMNKSLTRIYNRKRQAAITQELAEIVAGADAIK</sequence>
<dbReference type="InterPro" id="IPR000131">
    <property type="entry name" value="ATP_synth_F1_gsu"/>
</dbReference>